<name>A0ACB6RWU3_9PLEO</name>
<evidence type="ECO:0000313" key="1">
    <source>
        <dbReference type="EMBL" id="KAF2626253.1"/>
    </source>
</evidence>
<keyword evidence="2" id="KW-1185">Reference proteome</keyword>
<dbReference type="EMBL" id="MU006722">
    <property type="protein sequence ID" value="KAF2626253.1"/>
    <property type="molecule type" value="Genomic_DNA"/>
</dbReference>
<protein>
    <submittedName>
        <fullName evidence="1">Uncharacterized protein</fullName>
    </submittedName>
</protein>
<evidence type="ECO:0000313" key="2">
    <source>
        <dbReference type="Proteomes" id="UP000799754"/>
    </source>
</evidence>
<reference evidence="1" key="1">
    <citation type="journal article" date="2020" name="Stud. Mycol.">
        <title>101 Dothideomycetes genomes: a test case for predicting lifestyles and emergence of pathogens.</title>
        <authorList>
            <person name="Haridas S."/>
            <person name="Albert R."/>
            <person name="Binder M."/>
            <person name="Bloem J."/>
            <person name="Labutti K."/>
            <person name="Salamov A."/>
            <person name="Andreopoulos B."/>
            <person name="Baker S."/>
            <person name="Barry K."/>
            <person name="Bills G."/>
            <person name="Bluhm B."/>
            <person name="Cannon C."/>
            <person name="Castanera R."/>
            <person name="Culley D."/>
            <person name="Daum C."/>
            <person name="Ezra D."/>
            <person name="Gonzalez J."/>
            <person name="Henrissat B."/>
            <person name="Kuo A."/>
            <person name="Liang C."/>
            <person name="Lipzen A."/>
            <person name="Lutzoni F."/>
            <person name="Magnuson J."/>
            <person name="Mondo S."/>
            <person name="Nolan M."/>
            <person name="Ohm R."/>
            <person name="Pangilinan J."/>
            <person name="Park H.-J."/>
            <person name="Ramirez L."/>
            <person name="Alfaro M."/>
            <person name="Sun H."/>
            <person name="Tritt A."/>
            <person name="Yoshinaga Y."/>
            <person name="Zwiers L.-H."/>
            <person name="Turgeon B."/>
            <person name="Goodwin S."/>
            <person name="Spatafora J."/>
            <person name="Crous P."/>
            <person name="Grigoriev I."/>
        </authorList>
    </citation>
    <scope>NUCLEOTIDE SEQUENCE</scope>
    <source>
        <strain evidence="1">CBS 525.71</strain>
    </source>
</reference>
<proteinExistence type="predicted"/>
<accession>A0ACB6RWU3</accession>
<gene>
    <name evidence="1" type="ORF">BU25DRAFT_422807</name>
</gene>
<comment type="caution">
    <text evidence="1">The sequence shown here is derived from an EMBL/GenBank/DDBJ whole genome shotgun (WGS) entry which is preliminary data.</text>
</comment>
<sequence length="267" mass="30936">MFFTLALRAVLSLVNACAAVKTALIAIAATCKARSTPVGTKHFILIQQVHCNITTRNLYAGLVHQYAILQLYTPEDLLAGMNVGFRVLQQGGILIPGFEQCQLREEINAPPEPFEEPTYCKRFHLEVEFRVFFEAEPNSLKPRRAKAPRHIEFASTETNTQVLEEVQQAHWEPIGGINLHERIAFYQTRVNNGESHFHQQKDVPVGPDYVKHHLFETAYQWNLWNQEHERDPQGVDERLDRDPQLKERVFNFRDVAEEYRSKFPHDF</sequence>
<organism evidence="1 2">
    <name type="scientific">Macroventuria anomochaeta</name>
    <dbReference type="NCBI Taxonomy" id="301207"/>
    <lineage>
        <taxon>Eukaryota</taxon>
        <taxon>Fungi</taxon>
        <taxon>Dikarya</taxon>
        <taxon>Ascomycota</taxon>
        <taxon>Pezizomycotina</taxon>
        <taxon>Dothideomycetes</taxon>
        <taxon>Pleosporomycetidae</taxon>
        <taxon>Pleosporales</taxon>
        <taxon>Pleosporineae</taxon>
        <taxon>Didymellaceae</taxon>
        <taxon>Macroventuria</taxon>
    </lineage>
</organism>
<dbReference type="Proteomes" id="UP000799754">
    <property type="component" value="Unassembled WGS sequence"/>
</dbReference>